<accession>A0ABD3VPN8</accession>
<proteinExistence type="predicted"/>
<comment type="caution">
    <text evidence="1">The sequence shown here is derived from an EMBL/GenBank/DDBJ whole genome shotgun (WGS) entry which is preliminary data.</text>
</comment>
<keyword evidence="2" id="KW-1185">Reference proteome</keyword>
<dbReference type="EMBL" id="JBJQND010000010">
    <property type="protein sequence ID" value="KAL3863564.1"/>
    <property type="molecule type" value="Genomic_DNA"/>
</dbReference>
<name>A0ABD3VPN8_SINWO</name>
<dbReference type="Proteomes" id="UP001634394">
    <property type="component" value="Unassembled WGS sequence"/>
</dbReference>
<evidence type="ECO:0000313" key="2">
    <source>
        <dbReference type="Proteomes" id="UP001634394"/>
    </source>
</evidence>
<gene>
    <name evidence="1" type="ORF">ACJMK2_005315</name>
</gene>
<sequence length="76" mass="8257">MTTGLEEIKSTAVNNLDDINTFLYLTEEQVTVLGPKNLNITWTAVITTMDTTNLSITLSDYIIETLSGGALSTMEA</sequence>
<feature type="non-terminal residue" evidence="1">
    <location>
        <position position="76"/>
    </location>
</feature>
<evidence type="ECO:0000313" key="1">
    <source>
        <dbReference type="EMBL" id="KAL3863564.1"/>
    </source>
</evidence>
<protein>
    <submittedName>
        <fullName evidence="1">Uncharacterized protein</fullName>
    </submittedName>
</protein>
<dbReference type="AlphaFoldDB" id="A0ABD3VPN8"/>
<reference evidence="1 2" key="1">
    <citation type="submission" date="2024-11" db="EMBL/GenBank/DDBJ databases">
        <title>Chromosome-level genome assembly of the freshwater bivalve Anodonta woodiana.</title>
        <authorList>
            <person name="Chen X."/>
        </authorList>
    </citation>
    <scope>NUCLEOTIDE SEQUENCE [LARGE SCALE GENOMIC DNA]</scope>
    <source>
        <strain evidence="1">MN2024</strain>
        <tissue evidence="1">Gills</tissue>
    </source>
</reference>
<organism evidence="1 2">
    <name type="scientific">Sinanodonta woodiana</name>
    <name type="common">Chinese pond mussel</name>
    <name type="synonym">Anodonta woodiana</name>
    <dbReference type="NCBI Taxonomy" id="1069815"/>
    <lineage>
        <taxon>Eukaryota</taxon>
        <taxon>Metazoa</taxon>
        <taxon>Spiralia</taxon>
        <taxon>Lophotrochozoa</taxon>
        <taxon>Mollusca</taxon>
        <taxon>Bivalvia</taxon>
        <taxon>Autobranchia</taxon>
        <taxon>Heteroconchia</taxon>
        <taxon>Palaeoheterodonta</taxon>
        <taxon>Unionida</taxon>
        <taxon>Unionoidea</taxon>
        <taxon>Unionidae</taxon>
        <taxon>Unioninae</taxon>
        <taxon>Sinanodonta</taxon>
    </lineage>
</organism>